<evidence type="ECO:0000256" key="1">
    <source>
        <dbReference type="SAM" id="MobiDB-lite"/>
    </source>
</evidence>
<accession>A0A1Y1X3M1</accession>
<evidence type="ECO:0000313" key="3">
    <source>
        <dbReference type="EMBL" id="ORX80265.1"/>
    </source>
</evidence>
<organism evidence="3 4">
    <name type="scientific">Anaeromyces robustus</name>
    <dbReference type="NCBI Taxonomy" id="1754192"/>
    <lineage>
        <taxon>Eukaryota</taxon>
        <taxon>Fungi</taxon>
        <taxon>Fungi incertae sedis</taxon>
        <taxon>Chytridiomycota</taxon>
        <taxon>Chytridiomycota incertae sedis</taxon>
        <taxon>Neocallimastigomycetes</taxon>
        <taxon>Neocallimastigales</taxon>
        <taxon>Neocallimastigaceae</taxon>
        <taxon>Anaeromyces</taxon>
    </lineage>
</organism>
<name>A0A1Y1X3M1_9FUNG</name>
<gene>
    <name evidence="3" type="ORF">BCR32DRAFT_280677</name>
</gene>
<feature type="region of interest" description="Disordered" evidence="1">
    <location>
        <begin position="74"/>
        <end position="99"/>
    </location>
</feature>
<reference evidence="3 4" key="2">
    <citation type="submission" date="2016-08" db="EMBL/GenBank/DDBJ databases">
        <title>Pervasive Adenine N6-methylation of Active Genes in Fungi.</title>
        <authorList>
            <consortium name="DOE Joint Genome Institute"/>
            <person name="Mondo S.J."/>
            <person name="Dannebaum R.O."/>
            <person name="Kuo R.C."/>
            <person name="Labutti K."/>
            <person name="Haridas S."/>
            <person name="Kuo A."/>
            <person name="Salamov A."/>
            <person name="Ahrendt S.R."/>
            <person name="Lipzen A."/>
            <person name="Sullivan W."/>
            <person name="Andreopoulos W.B."/>
            <person name="Clum A."/>
            <person name="Lindquist E."/>
            <person name="Daum C."/>
            <person name="Ramamoorthy G.K."/>
            <person name="Gryganskyi A."/>
            <person name="Culley D."/>
            <person name="Magnuson J.K."/>
            <person name="James T.Y."/>
            <person name="O'Malley M.A."/>
            <person name="Stajich J.E."/>
            <person name="Spatafora J.W."/>
            <person name="Visel A."/>
            <person name="Grigoriev I.V."/>
        </authorList>
    </citation>
    <scope>NUCLEOTIDE SEQUENCE [LARGE SCALE GENOMIC DNA]</scope>
    <source>
        <strain evidence="3 4">S4</strain>
    </source>
</reference>
<reference evidence="3 4" key="1">
    <citation type="submission" date="2016-08" db="EMBL/GenBank/DDBJ databases">
        <title>A Parts List for Fungal Cellulosomes Revealed by Comparative Genomics.</title>
        <authorList>
            <consortium name="DOE Joint Genome Institute"/>
            <person name="Haitjema C.H."/>
            <person name="Gilmore S.P."/>
            <person name="Henske J.K."/>
            <person name="Solomon K.V."/>
            <person name="De Groot R."/>
            <person name="Kuo A."/>
            <person name="Mondo S.J."/>
            <person name="Salamov A.A."/>
            <person name="Labutti K."/>
            <person name="Zhao Z."/>
            <person name="Chiniquy J."/>
            <person name="Barry K."/>
            <person name="Brewer H.M."/>
            <person name="Purvine S.O."/>
            <person name="Wright A.T."/>
            <person name="Boxma B."/>
            <person name="Van Alen T."/>
            <person name="Hackstein J.H."/>
            <person name="Baker S.E."/>
            <person name="Grigoriev I.V."/>
            <person name="O'Malley M.A."/>
        </authorList>
    </citation>
    <scope>NUCLEOTIDE SEQUENCE [LARGE SCALE GENOMIC DNA]</scope>
    <source>
        <strain evidence="3 4">S4</strain>
    </source>
</reference>
<feature type="compositionally biased region" description="Basic and acidic residues" evidence="1">
    <location>
        <begin position="85"/>
        <end position="97"/>
    </location>
</feature>
<comment type="caution">
    <text evidence="3">The sequence shown here is derived from an EMBL/GenBank/DDBJ whole genome shotgun (WGS) entry which is preliminary data.</text>
</comment>
<evidence type="ECO:0000313" key="4">
    <source>
        <dbReference type="Proteomes" id="UP000193944"/>
    </source>
</evidence>
<feature type="region of interest" description="Disordered" evidence="1">
    <location>
        <begin position="114"/>
        <end position="134"/>
    </location>
</feature>
<feature type="compositionally biased region" description="Gly residues" evidence="1">
    <location>
        <begin position="114"/>
        <end position="130"/>
    </location>
</feature>
<protein>
    <submittedName>
        <fullName evidence="3">Uncharacterized protein</fullName>
    </submittedName>
</protein>
<dbReference type="OrthoDB" id="2161878at2759"/>
<keyword evidence="2" id="KW-0732">Signal</keyword>
<feature type="signal peptide" evidence="2">
    <location>
        <begin position="1"/>
        <end position="20"/>
    </location>
</feature>
<evidence type="ECO:0000256" key="2">
    <source>
        <dbReference type="SAM" id="SignalP"/>
    </source>
</evidence>
<feature type="chain" id="PRO_5013050516" evidence="2">
    <location>
        <begin position="21"/>
        <end position="162"/>
    </location>
</feature>
<dbReference type="Proteomes" id="UP000193944">
    <property type="component" value="Unassembled WGS sequence"/>
</dbReference>
<keyword evidence="4" id="KW-1185">Reference proteome</keyword>
<sequence length="162" mass="17993">MNFYHLLLIFALNFLYVVKTMPVPFSGFKFPAMLSTFTNPFYEKKKDVKYVNFFDNFFTNGGWGGNNNNGWGNFGGWGNNNNNNNKKEKNKKEKDKNNNNNFWGGDIWGLGNNNGGNGGNNGGNGGGKGHGATSSTYEFDTSNITVELYDEDADVEVVNPIN</sequence>
<dbReference type="AlphaFoldDB" id="A0A1Y1X3M1"/>
<dbReference type="EMBL" id="MCFG01000150">
    <property type="protein sequence ID" value="ORX80265.1"/>
    <property type="molecule type" value="Genomic_DNA"/>
</dbReference>
<proteinExistence type="predicted"/>